<feature type="domain" description="Reverse transcriptase Ty1/copia-type" evidence="1">
    <location>
        <begin position="7"/>
        <end position="141"/>
    </location>
</feature>
<dbReference type="Pfam" id="PF07727">
    <property type="entry name" value="RVT_2"/>
    <property type="match status" value="1"/>
</dbReference>
<evidence type="ECO:0000313" key="3">
    <source>
        <dbReference type="Proteomes" id="UP001258017"/>
    </source>
</evidence>
<dbReference type="EMBL" id="JAIFRP010001550">
    <property type="protein sequence ID" value="KAK2577750.1"/>
    <property type="molecule type" value="Genomic_DNA"/>
</dbReference>
<dbReference type="InterPro" id="IPR013103">
    <property type="entry name" value="RVT_2"/>
</dbReference>
<evidence type="ECO:0000259" key="1">
    <source>
        <dbReference type="Pfam" id="PF07727"/>
    </source>
</evidence>
<dbReference type="AlphaFoldDB" id="A0AAD9RE35"/>
<reference evidence="2" key="1">
    <citation type="submission" date="2021-08" db="EMBL/GenBank/DDBJ databases">
        <authorList>
            <person name="Misof B."/>
            <person name="Oliver O."/>
            <person name="Podsiadlowski L."/>
            <person name="Donath A."/>
            <person name="Peters R."/>
            <person name="Mayer C."/>
            <person name="Rust J."/>
            <person name="Gunkel S."/>
            <person name="Lesny P."/>
            <person name="Martin S."/>
            <person name="Oeyen J.P."/>
            <person name="Petersen M."/>
            <person name="Panagiotis P."/>
            <person name="Wilbrandt J."/>
            <person name="Tanja T."/>
        </authorList>
    </citation>
    <scope>NUCLEOTIDE SEQUENCE</scope>
    <source>
        <strain evidence="2">GBR_01_08_01A</strain>
        <tissue evidence="2">Thorax + abdomen</tissue>
    </source>
</reference>
<name>A0AAD9RE35_9HYME</name>
<dbReference type="GO" id="GO:0071897">
    <property type="term" value="P:DNA biosynthetic process"/>
    <property type="evidence" value="ECO:0007669"/>
    <property type="project" value="UniProtKB-ARBA"/>
</dbReference>
<evidence type="ECO:0000313" key="2">
    <source>
        <dbReference type="EMBL" id="KAK2577750.1"/>
    </source>
</evidence>
<reference evidence="2" key="2">
    <citation type="journal article" date="2023" name="Commun. Biol.">
        <title>Intrasexual cuticular hydrocarbon dimorphism in a wasp sheds light on hydrocarbon biosynthesis genes in Hymenoptera.</title>
        <authorList>
            <person name="Moris V.C."/>
            <person name="Podsiadlowski L."/>
            <person name="Martin S."/>
            <person name="Oeyen J.P."/>
            <person name="Donath A."/>
            <person name="Petersen M."/>
            <person name="Wilbrandt J."/>
            <person name="Misof B."/>
            <person name="Liedtke D."/>
            <person name="Thamm M."/>
            <person name="Scheiner R."/>
            <person name="Schmitt T."/>
            <person name="Niehuis O."/>
        </authorList>
    </citation>
    <scope>NUCLEOTIDE SEQUENCE</scope>
    <source>
        <strain evidence="2">GBR_01_08_01A</strain>
    </source>
</reference>
<keyword evidence="3" id="KW-1185">Reference proteome</keyword>
<dbReference type="InterPro" id="IPR043502">
    <property type="entry name" value="DNA/RNA_pol_sf"/>
</dbReference>
<dbReference type="SUPFAM" id="SSF56672">
    <property type="entry name" value="DNA/RNA polymerases"/>
    <property type="match status" value="1"/>
</dbReference>
<accession>A0AAD9RE35</accession>
<sequence>MLNELENGDKVCQLKKALYGLRQAERCWYERIDKELAKYGAKKSSADPCTYHKGEGDSRLLICVYVDDILVASRNREEIVNFGRYLSKVFETTDLGVAKYCLCMEFSQSKGEITICQAAYVKDILERFGMENSKAVSTPSEPGTKLGVSAEQPSLEEEELPYRKLVGALMYLSVCTRPDISYAVSYLSQFNSYFRSEHWVAAKRVLTGSF</sequence>
<comment type="caution">
    <text evidence="2">The sequence shown here is derived from an EMBL/GenBank/DDBJ whole genome shotgun (WGS) entry which is preliminary data.</text>
</comment>
<dbReference type="PANTHER" id="PTHR11439">
    <property type="entry name" value="GAG-POL-RELATED RETROTRANSPOSON"/>
    <property type="match status" value="1"/>
</dbReference>
<organism evidence="2 3">
    <name type="scientific">Odynerus spinipes</name>
    <dbReference type="NCBI Taxonomy" id="1348599"/>
    <lineage>
        <taxon>Eukaryota</taxon>
        <taxon>Metazoa</taxon>
        <taxon>Ecdysozoa</taxon>
        <taxon>Arthropoda</taxon>
        <taxon>Hexapoda</taxon>
        <taxon>Insecta</taxon>
        <taxon>Pterygota</taxon>
        <taxon>Neoptera</taxon>
        <taxon>Endopterygota</taxon>
        <taxon>Hymenoptera</taxon>
        <taxon>Apocrita</taxon>
        <taxon>Aculeata</taxon>
        <taxon>Vespoidea</taxon>
        <taxon>Vespidae</taxon>
        <taxon>Eumeninae</taxon>
        <taxon>Odynerus</taxon>
    </lineage>
</organism>
<gene>
    <name evidence="2" type="ORF">KPH14_012777</name>
</gene>
<dbReference type="Proteomes" id="UP001258017">
    <property type="component" value="Unassembled WGS sequence"/>
</dbReference>
<proteinExistence type="predicted"/>
<protein>
    <recommendedName>
        <fullName evidence="1">Reverse transcriptase Ty1/copia-type domain-containing protein</fullName>
    </recommendedName>
</protein>
<dbReference type="PANTHER" id="PTHR11439:SF483">
    <property type="entry name" value="PEPTIDE SYNTHASE GLIP-LIKE, PUTATIVE (AFU_ORTHOLOGUE AFUA_3G12920)-RELATED"/>
    <property type="match status" value="1"/>
</dbReference>